<dbReference type="Pfam" id="PF02415">
    <property type="entry name" value="Chlam_PMP"/>
    <property type="match status" value="1"/>
</dbReference>
<dbReference type="SUPFAM" id="SSF51126">
    <property type="entry name" value="Pectin lyase-like"/>
    <property type="match status" value="1"/>
</dbReference>
<evidence type="ECO:0000256" key="7">
    <source>
        <dbReference type="ARBA" id="ARBA00023237"/>
    </source>
</evidence>
<reference evidence="10 11" key="1">
    <citation type="submission" date="2016-01" db="EMBL/GenBank/DDBJ databases">
        <title>High potential of lignocellulose degradation of a new Verrucomicrobia species.</title>
        <authorList>
            <person name="Wang Y."/>
            <person name="Shi Y."/>
            <person name="Qiu Z."/>
            <person name="Liu S."/>
            <person name="Yang H."/>
        </authorList>
    </citation>
    <scope>NUCLEOTIDE SEQUENCE [LARGE SCALE GENOMIC DNA]</scope>
    <source>
        <strain evidence="10 11">TSB47</strain>
    </source>
</reference>
<feature type="signal peptide" evidence="9">
    <location>
        <begin position="1"/>
        <end position="30"/>
    </location>
</feature>
<dbReference type="Proteomes" id="UP000078486">
    <property type="component" value="Unassembled WGS sequence"/>
</dbReference>
<keyword evidence="11" id="KW-1185">Reference proteome</keyword>
<keyword evidence="6" id="KW-0472">Membrane</keyword>
<dbReference type="NCBIfam" id="TIGR02601">
    <property type="entry name" value="autotrns_rpt"/>
    <property type="match status" value="1"/>
</dbReference>
<evidence type="ECO:0000313" key="10">
    <source>
        <dbReference type="EMBL" id="OAM91359.1"/>
    </source>
</evidence>
<evidence type="ECO:0000256" key="6">
    <source>
        <dbReference type="ARBA" id="ARBA00023136"/>
    </source>
</evidence>
<evidence type="ECO:0000256" key="2">
    <source>
        <dbReference type="ARBA" id="ARBA00004442"/>
    </source>
</evidence>
<evidence type="ECO:0000256" key="3">
    <source>
        <dbReference type="ARBA" id="ARBA00004613"/>
    </source>
</evidence>
<keyword evidence="5 9" id="KW-0732">Signal</keyword>
<evidence type="ECO:0000256" key="5">
    <source>
        <dbReference type="ARBA" id="ARBA00022729"/>
    </source>
</evidence>
<name>A0A178IQ30_9BACT</name>
<accession>A0A178IQ30</accession>
<evidence type="ECO:0000256" key="8">
    <source>
        <dbReference type="SAM" id="MobiDB-lite"/>
    </source>
</evidence>
<dbReference type="OrthoDB" id="9780507at2"/>
<dbReference type="AlphaFoldDB" id="A0A178IQ30"/>
<evidence type="ECO:0008006" key="12">
    <source>
        <dbReference type="Google" id="ProtNLM"/>
    </source>
</evidence>
<feature type="compositionally biased region" description="Basic residues" evidence="8">
    <location>
        <begin position="306"/>
        <end position="319"/>
    </location>
</feature>
<dbReference type="InterPro" id="IPR003368">
    <property type="entry name" value="POMP_repeat"/>
</dbReference>
<keyword evidence="4" id="KW-0964">Secreted</keyword>
<evidence type="ECO:0000256" key="4">
    <source>
        <dbReference type="ARBA" id="ARBA00022525"/>
    </source>
</evidence>
<protein>
    <recommendedName>
        <fullName evidence="12">Right handed beta helix domain-containing protein</fullName>
    </recommendedName>
</protein>
<proteinExistence type="predicted"/>
<sequence length="325" mass="33049">MSYTTPLRCPLWAVLAAVVFSSALFLPLFADPLPPDGTVISSNTTVTDRTTIVAGSSLALTLADSATLTIRDSFFSGMGGAVYVNDGATFTIAPATTNGTGRVVYTGNTASLYGGAISNSGSVTLTEVTFASNTAVMDGGAIENYDSVMLTNVTFTGNTVSGRGGAIDNWGGTVSINVTSGTHIEATGNTAGTGGFLYAYASALTTFNIEAGATLTIGDAGETNKAIDSIASYNATAVLTKSGAGKLVLHADNSQFTGTFNIDAGAVEIDGGTASHALNATLASANAGAALTKLGGGTLTLYQGQHRLHRRLQHRRRRGASQPVR</sequence>
<evidence type="ECO:0000256" key="1">
    <source>
        <dbReference type="ARBA" id="ARBA00004196"/>
    </source>
</evidence>
<comment type="subcellular location">
    <subcellularLocation>
        <location evidence="1">Cell envelope</location>
    </subcellularLocation>
    <subcellularLocation>
        <location evidence="2">Cell outer membrane</location>
    </subcellularLocation>
    <subcellularLocation>
        <location evidence="3">Secreted</location>
    </subcellularLocation>
</comment>
<evidence type="ECO:0000256" key="9">
    <source>
        <dbReference type="SAM" id="SignalP"/>
    </source>
</evidence>
<dbReference type="Pfam" id="PF12951">
    <property type="entry name" value="PATR"/>
    <property type="match status" value="1"/>
</dbReference>
<gene>
    <name evidence="10" type="ORF">AW736_03460</name>
</gene>
<dbReference type="InterPro" id="IPR013425">
    <property type="entry name" value="Autotrns_rpt"/>
</dbReference>
<dbReference type="GO" id="GO:0009279">
    <property type="term" value="C:cell outer membrane"/>
    <property type="evidence" value="ECO:0007669"/>
    <property type="project" value="UniProtKB-SubCell"/>
</dbReference>
<keyword evidence="7" id="KW-0998">Cell outer membrane</keyword>
<feature type="chain" id="PRO_5008089296" description="Right handed beta helix domain-containing protein" evidence="9">
    <location>
        <begin position="31"/>
        <end position="325"/>
    </location>
</feature>
<dbReference type="GO" id="GO:0005576">
    <property type="term" value="C:extracellular region"/>
    <property type="evidence" value="ECO:0007669"/>
    <property type="project" value="UniProtKB-SubCell"/>
</dbReference>
<dbReference type="InterPro" id="IPR011050">
    <property type="entry name" value="Pectin_lyase_fold/virulence"/>
</dbReference>
<dbReference type="STRING" id="1184151.AW736_03460"/>
<comment type="caution">
    <text evidence="10">The sequence shown here is derived from an EMBL/GenBank/DDBJ whole genome shotgun (WGS) entry which is preliminary data.</text>
</comment>
<evidence type="ECO:0000313" key="11">
    <source>
        <dbReference type="Proteomes" id="UP000078486"/>
    </source>
</evidence>
<organism evidence="10 11">
    <name type="scientific">Termitidicoccus mucosus</name>
    <dbReference type="NCBI Taxonomy" id="1184151"/>
    <lineage>
        <taxon>Bacteria</taxon>
        <taxon>Pseudomonadati</taxon>
        <taxon>Verrucomicrobiota</taxon>
        <taxon>Opitutia</taxon>
        <taxon>Opitutales</taxon>
        <taxon>Opitutaceae</taxon>
        <taxon>Termitidicoccus</taxon>
    </lineage>
</organism>
<feature type="region of interest" description="Disordered" evidence="8">
    <location>
        <begin position="305"/>
        <end position="325"/>
    </location>
</feature>
<dbReference type="EMBL" id="LRRQ01000029">
    <property type="protein sequence ID" value="OAM91359.1"/>
    <property type="molecule type" value="Genomic_DNA"/>
</dbReference>